<sequence length="806" mass="90334">MAPAQTVHHHRSTTKVSHKPYKSKHASKSALKDQAKGKIEGDERGGRKTPHQQLKTKLDRRNTARQRQALKHQERSQATSIFAGQGGAPRHVAIVPLSADIDAAAAIASINESVDVLTDVSPDGPTRVRIERFRQSVQYMPAKYDLISALDVCRMADFVILVMSSEVEVDEEGEMLLRSIQGQGISNVLAVVQGLDKIEPPKKRPQVANSLKSFINHFFPNIEKVMSLDSRQESSNAIRSICTATPKGIHWRDDRSWMFVEDVKWPESNLDVVDDVVITGVVRGKGLKADRIVHLPGWGDFQIDSITAAPLATTKPKREDAMAVDGNETTQILDTPTADQDDMAAIAPEEIDMADDDMISMAETEKKGVLLDDYHYFSDDDSHIPPVPKKLPKGTSNYQSAWYLEDVSDSGSDMDDEDEPMQMDTAGAPEDGVFPDHHEAMTEGAPSEYPQSEMFLDPSPEDEAQELADYRASRKTEAEEDLEFPDEIELHPNTLARERLARFRGLKNLKLSHWETSEDRPYEPEDWRRLLQFADVRGSKNRIIREALIGGVNPGVRVDIHLRAVPSILRNSPKPRSLFSLLRHEHKQTVVNVSMTLNSTVEKPLKAKEQLIVQCGARRLVVNPIFSSADNTPNNVHKYDRFLHPGRSAIASWIGPMTWGSVPILVFKQKQAEEEDGDEAMDTTDAKEEPIALDQLELIGTGTVVAPDQKRVVAKRAILTGHPYKIHKRVVTIRYMFFNAEDIQWFKALQLWTRRGRSGYFKESLGTHGYFKATFDAKINPQDSVGVSLYKRVFPRKAKTLDAIAA</sequence>
<dbReference type="EMBL" id="MDDG01000001">
    <property type="protein sequence ID" value="OQE45925.1"/>
    <property type="molecule type" value="Genomic_DNA"/>
</dbReference>
<dbReference type="GO" id="GO:0003924">
    <property type="term" value="F:GTPase activity"/>
    <property type="evidence" value="ECO:0007669"/>
    <property type="project" value="TreeGrafter"/>
</dbReference>
<comment type="subcellular location">
    <subcellularLocation>
        <location evidence="1">Nucleus</location>
        <location evidence="1">Nucleolus</location>
    </subcellularLocation>
</comment>
<dbReference type="Proteomes" id="UP000191500">
    <property type="component" value="Unassembled WGS sequence"/>
</dbReference>
<comment type="caution">
    <text evidence="7">The sequence shown here is derived from an EMBL/GenBank/DDBJ whole genome shotgun (WGS) entry which is preliminary data.</text>
</comment>
<dbReference type="SMART" id="SM01362">
    <property type="entry name" value="DUF663"/>
    <property type="match status" value="1"/>
</dbReference>
<feature type="compositionally biased region" description="Basic and acidic residues" evidence="5">
    <location>
        <begin position="30"/>
        <end position="46"/>
    </location>
</feature>
<evidence type="ECO:0000256" key="4">
    <source>
        <dbReference type="ARBA" id="ARBA00038288"/>
    </source>
</evidence>
<feature type="domain" description="Bms1-type G" evidence="6">
    <location>
        <begin position="88"/>
        <end position="247"/>
    </location>
</feature>
<dbReference type="PANTHER" id="PTHR12858">
    <property type="entry name" value="RIBOSOME BIOGENESIS PROTEIN"/>
    <property type="match status" value="1"/>
</dbReference>
<protein>
    <recommendedName>
        <fullName evidence="6">Bms1-type G domain-containing protein</fullName>
    </recommendedName>
</protein>
<dbReference type="GO" id="GO:0005525">
    <property type="term" value="F:GTP binding"/>
    <property type="evidence" value="ECO:0007669"/>
    <property type="project" value="TreeGrafter"/>
</dbReference>
<dbReference type="Pfam" id="PF08142">
    <property type="entry name" value="AARP2CN"/>
    <property type="match status" value="1"/>
</dbReference>
<dbReference type="InterPro" id="IPR039761">
    <property type="entry name" value="Bms1/Tsr1"/>
</dbReference>
<keyword evidence="3" id="KW-0539">Nucleus</keyword>
<dbReference type="GO" id="GO:0005730">
    <property type="term" value="C:nucleolus"/>
    <property type="evidence" value="ECO:0007669"/>
    <property type="project" value="UniProtKB-SubCell"/>
</dbReference>
<dbReference type="AlphaFoldDB" id="A0A1V6V5E6"/>
<comment type="similarity">
    <text evidence="4">Belongs to the TRAFAC class translation factor GTPase superfamily. Bms1-like GTPase family. TSR1 subfamily.</text>
</comment>
<dbReference type="GO" id="GO:0000462">
    <property type="term" value="P:maturation of SSU-rRNA from tricistronic rRNA transcript (SSU-rRNA, 5.8S rRNA, LSU-rRNA)"/>
    <property type="evidence" value="ECO:0007669"/>
    <property type="project" value="TreeGrafter"/>
</dbReference>
<feature type="region of interest" description="Disordered" evidence="5">
    <location>
        <begin position="1"/>
        <end position="83"/>
    </location>
</feature>
<evidence type="ECO:0000313" key="8">
    <source>
        <dbReference type="Proteomes" id="UP000191500"/>
    </source>
</evidence>
<evidence type="ECO:0000256" key="2">
    <source>
        <dbReference type="ARBA" id="ARBA00022517"/>
    </source>
</evidence>
<dbReference type="Pfam" id="PF22298">
    <property type="entry name" value="Tsr1_G-like"/>
    <property type="match status" value="1"/>
</dbReference>
<dbReference type="GO" id="GO:0030688">
    <property type="term" value="C:preribosome, small subunit precursor"/>
    <property type="evidence" value="ECO:0007669"/>
    <property type="project" value="TreeGrafter"/>
</dbReference>
<evidence type="ECO:0000256" key="1">
    <source>
        <dbReference type="ARBA" id="ARBA00004604"/>
    </source>
</evidence>
<dbReference type="GO" id="GO:0034511">
    <property type="term" value="F:U3 snoRNA binding"/>
    <property type="evidence" value="ECO:0007669"/>
    <property type="project" value="TreeGrafter"/>
</dbReference>
<dbReference type="SMART" id="SM00785">
    <property type="entry name" value="AARP2CN"/>
    <property type="match status" value="1"/>
</dbReference>
<gene>
    <name evidence="7" type="ORF">PENCOP_c001G08483</name>
</gene>
<dbReference type="GO" id="GO:0000479">
    <property type="term" value="P:endonucleolytic cleavage of tricistronic rRNA transcript (SSU-rRNA, 5.8S rRNA, LSU-rRNA)"/>
    <property type="evidence" value="ECO:0007669"/>
    <property type="project" value="TreeGrafter"/>
</dbReference>
<feature type="compositionally biased region" description="Acidic residues" evidence="5">
    <location>
        <begin position="408"/>
        <end position="421"/>
    </location>
</feature>
<dbReference type="InterPro" id="IPR007034">
    <property type="entry name" value="BMS1_TSR1_C"/>
</dbReference>
<dbReference type="InterPro" id="IPR030387">
    <property type="entry name" value="G_Bms1/Tsr1_dom"/>
</dbReference>
<dbReference type="InterPro" id="IPR012948">
    <property type="entry name" value="AARP2CN"/>
</dbReference>
<feature type="compositionally biased region" description="Basic residues" evidence="5">
    <location>
        <begin position="7"/>
        <end position="27"/>
    </location>
</feature>
<feature type="region of interest" description="Disordered" evidence="5">
    <location>
        <begin position="408"/>
        <end position="464"/>
    </location>
</feature>
<evidence type="ECO:0000256" key="3">
    <source>
        <dbReference type="ARBA" id="ARBA00023242"/>
    </source>
</evidence>
<evidence type="ECO:0000313" key="7">
    <source>
        <dbReference type="EMBL" id="OQE45925.1"/>
    </source>
</evidence>
<name>A0A1V6V5E6_9EURO</name>
<dbReference type="PANTHER" id="PTHR12858:SF1">
    <property type="entry name" value="PRE-RRNA-PROCESSING PROTEIN TSR1 HOMOLOG"/>
    <property type="match status" value="1"/>
</dbReference>
<dbReference type="PROSITE" id="PS51714">
    <property type="entry name" value="G_BMS1"/>
    <property type="match status" value="1"/>
</dbReference>
<keyword evidence="8" id="KW-1185">Reference proteome</keyword>
<evidence type="ECO:0000256" key="5">
    <source>
        <dbReference type="SAM" id="MobiDB-lite"/>
    </source>
</evidence>
<dbReference type="Pfam" id="PF04950">
    <property type="entry name" value="RIBIOP_C"/>
    <property type="match status" value="1"/>
</dbReference>
<evidence type="ECO:0000259" key="6">
    <source>
        <dbReference type="PROSITE" id="PS51714"/>
    </source>
</evidence>
<organism evidence="7 8">
    <name type="scientific">Penicillium coprophilum</name>
    <dbReference type="NCBI Taxonomy" id="36646"/>
    <lineage>
        <taxon>Eukaryota</taxon>
        <taxon>Fungi</taxon>
        <taxon>Dikarya</taxon>
        <taxon>Ascomycota</taxon>
        <taxon>Pezizomycotina</taxon>
        <taxon>Eurotiomycetes</taxon>
        <taxon>Eurotiomycetidae</taxon>
        <taxon>Eurotiales</taxon>
        <taxon>Aspergillaceae</taxon>
        <taxon>Penicillium</taxon>
    </lineage>
</organism>
<reference evidence="8" key="1">
    <citation type="journal article" date="2017" name="Nat. Microbiol.">
        <title>Global analysis of biosynthetic gene clusters reveals vast potential of secondary metabolite production in Penicillium species.</title>
        <authorList>
            <person name="Nielsen J.C."/>
            <person name="Grijseels S."/>
            <person name="Prigent S."/>
            <person name="Ji B."/>
            <person name="Dainat J."/>
            <person name="Nielsen K.F."/>
            <person name="Frisvad J.C."/>
            <person name="Workman M."/>
            <person name="Nielsen J."/>
        </authorList>
    </citation>
    <scope>NUCLEOTIDE SEQUENCE [LARGE SCALE GENOMIC DNA]</scope>
    <source>
        <strain evidence="8">IBT 31321</strain>
    </source>
</reference>
<keyword evidence="2" id="KW-0690">Ribosome biogenesis</keyword>
<accession>A0A1V6V5E6</accession>
<proteinExistence type="inferred from homology"/>
<dbReference type="STRING" id="36646.A0A1V6V5E6"/>